<dbReference type="SUPFAM" id="SSF51126">
    <property type="entry name" value="Pectin lyase-like"/>
    <property type="match status" value="1"/>
</dbReference>
<feature type="signal peptide" evidence="1">
    <location>
        <begin position="1"/>
        <end position="24"/>
    </location>
</feature>
<dbReference type="EMBL" id="CP001100">
    <property type="protein sequence ID" value="ACF14970.1"/>
    <property type="molecule type" value="Genomic_DNA"/>
</dbReference>
<feature type="chain" id="PRO_5002795876" description="Right handed beta helix domain-containing protein" evidence="1">
    <location>
        <begin position="25"/>
        <end position="489"/>
    </location>
</feature>
<evidence type="ECO:0000313" key="2">
    <source>
        <dbReference type="EMBL" id="ACF14970.1"/>
    </source>
</evidence>
<dbReference type="PROSITE" id="PS51257">
    <property type="entry name" value="PROKAR_LIPOPROTEIN"/>
    <property type="match status" value="1"/>
</dbReference>
<evidence type="ECO:0000256" key="1">
    <source>
        <dbReference type="SAM" id="SignalP"/>
    </source>
</evidence>
<dbReference type="InterPro" id="IPR011050">
    <property type="entry name" value="Pectin_lyase_fold/virulence"/>
</dbReference>
<reference evidence="2 3" key="1">
    <citation type="submission" date="2008-06" db="EMBL/GenBank/DDBJ databases">
        <title>Complete sequence of Chloroherpeton thalassium ATCC 35110.</title>
        <authorList>
            <consortium name="US DOE Joint Genome Institute"/>
            <person name="Lucas S."/>
            <person name="Copeland A."/>
            <person name="Lapidus A."/>
            <person name="Glavina del Rio T."/>
            <person name="Dalin E."/>
            <person name="Tice H."/>
            <person name="Bruce D."/>
            <person name="Goodwin L."/>
            <person name="Pitluck S."/>
            <person name="Schmutz J."/>
            <person name="Larimer F."/>
            <person name="Land M."/>
            <person name="Hauser L."/>
            <person name="Kyrpides N."/>
            <person name="Mikhailova N."/>
            <person name="Liu Z."/>
            <person name="Li T."/>
            <person name="Zhao F."/>
            <person name="Overmann J."/>
            <person name="Bryant D.A."/>
            <person name="Richardson P."/>
        </authorList>
    </citation>
    <scope>NUCLEOTIDE SEQUENCE [LARGE SCALE GENOMIC DNA]</scope>
    <source>
        <strain evidence="3">ATCC 35110 / GB-78</strain>
    </source>
</reference>
<accession>B3QXQ5</accession>
<dbReference type="KEGG" id="cts:Ctha_2521"/>
<dbReference type="AlphaFoldDB" id="B3QXQ5"/>
<organism evidence="2 3">
    <name type="scientific">Chloroherpeton thalassium (strain ATCC 35110 / GB-78)</name>
    <dbReference type="NCBI Taxonomy" id="517418"/>
    <lineage>
        <taxon>Bacteria</taxon>
        <taxon>Pseudomonadati</taxon>
        <taxon>Chlorobiota</taxon>
        <taxon>Chlorobiia</taxon>
        <taxon>Chlorobiales</taxon>
        <taxon>Chloroherpetonaceae</taxon>
        <taxon>Chloroherpeton</taxon>
    </lineage>
</organism>
<protein>
    <recommendedName>
        <fullName evidence="4">Right handed beta helix domain-containing protein</fullName>
    </recommendedName>
</protein>
<dbReference type="HOGENOM" id="CLU_557468_0_0_10"/>
<gene>
    <name evidence="2" type="ordered locus">Ctha_2521</name>
</gene>
<dbReference type="STRING" id="517418.Ctha_2521"/>
<sequence length="489" mass="53823">MRMCKYSIGLKYLMLVFISISFFGCGDNDEEKKKITGKVLIEDDESGATSVPEETVLIQVYSVSNNQSIQKIRNEAPGTGFENSWRHLFSHHDSNIGSAQTNSNGEFSIEFSSDNELFNLALSSDKYGLKYVYGVKAEDIGEIEMYEEEVFKTRATISTFKTGHSYRFTGSNTSLLSQDGSVSFEAGTIIRLDEDAKLDIYATGNTISFNGLDDNPVVVTSENSNDTWGQVTLYADAVNMTNTKIELCGLSVGNCEKIDINKAVFLNNKYAFTYTNTDSCYVTNCLFVGNMQGALLRRGGELKNCIFSETDENAVVVEGTGYESSWTGPIVVKNNYINQTGENAIDVSQANINIYNNTVNGAAVGVFCTYESWGNISYNTIKSIENYSIWIKAGEVQDGSPSGACKFLGSYGSISYNNIKPPDTDGLYAFYHADGGNVNAINNYWYDTDSTIINDELLKYNVRIAASYNSGNIVFVPYQISEIDSAGAE</sequence>
<proteinExistence type="predicted"/>
<keyword evidence="1" id="KW-0732">Signal</keyword>
<name>B3QXQ5_CHLT3</name>
<evidence type="ECO:0008006" key="4">
    <source>
        <dbReference type="Google" id="ProtNLM"/>
    </source>
</evidence>
<evidence type="ECO:0000313" key="3">
    <source>
        <dbReference type="Proteomes" id="UP000001208"/>
    </source>
</evidence>
<dbReference type="Proteomes" id="UP000001208">
    <property type="component" value="Chromosome"/>
</dbReference>
<keyword evidence="3" id="KW-1185">Reference proteome</keyword>